<evidence type="ECO:0000256" key="3">
    <source>
        <dbReference type="ARBA" id="ARBA00022741"/>
    </source>
</evidence>
<evidence type="ECO:0000256" key="1">
    <source>
        <dbReference type="ARBA" id="ARBA00008748"/>
    </source>
</evidence>
<keyword evidence="3" id="KW-0547">Nucleotide-binding</keyword>
<dbReference type="GO" id="GO:0006083">
    <property type="term" value="P:acetate metabolic process"/>
    <property type="evidence" value="ECO:0007669"/>
    <property type="project" value="TreeGrafter"/>
</dbReference>
<dbReference type="InterPro" id="IPR000890">
    <property type="entry name" value="Aliphatic_acid_kin_short-chain"/>
</dbReference>
<name>A0A8E6B2C9_9BACT</name>
<keyword evidence="8" id="KW-1185">Reference proteome</keyword>
<dbReference type="InterPro" id="IPR023865">
    <property type="entry name" value="Aliphatic_acid_kinase_CS"/>
</dbReference>
<dbReference type="EMBL" id="CP074694">
    <property type="protein sequence ID" value="QVL29994.1"/>
    <property type="molecule type" value="Genomic_DNA"/>
</dbReference>
<dbReference type="PANTHER" id="PTHR21060:SF21">
    <property type="entry name" value="ACETATE KINASE"/>
    <property type="match status" value="1"/>
</dbReference>
<evidence type="ECO:0000313" key="7">
    <source>
        <dbReference type="EMBL" id="QVL29994.1"/>
    </source>
</evidence>
<dbReference type="PRINTS" id="PR00471">
    <property type="entry name" value="ACETATEKNASE"/>
</dbReference>
<evidence type="ECO:0000256" key="4">
    <source>
        <dbReference type="ARBA" id="ARBA00022777"/>
    </source>
</evidence>
<dbReference type="GO" id="GO:0005524">
    <property type="term" value="F:ATP binding"/>
    <property type="evidence" value="ECO:0007669"/>
    <property type="project" value="UniProtKB-KW"/>
</dbReference>
<keyword evidence="5" id="KW-0067">ATP-binding</keyword>
<evidence type="ECO:0000313" key="8">
    <source>
        <dbReference type="Proteomes" id="UP000676194"/>
    </source>
</evidence>
<dbReference type="GO" id="GO:0008776">
    <property type="term" value="F:acetate kinase activity"/>
    <property type="evidence" value="ECO:0007669"/>
    <property type="project" value="TreeGrafter"/>
</dbReference>
<evidence type="ECO:0000256" key="2">
    <source>
        <dbReference type="ARBA" id="ARBA00022679"/>
    </source>
</evidence>
<accession>A0A8E6B2C9</accession>
<evidence type="ECO:0000256" key="5">
    <source>
        <dbReference type="ARBA" id="ARBA00022840"/>
    </source>
</evidence>
<dbReference type="SUPFAM" id="SSF53067">
    <property type="entry name" value="Actin-like ATPase domain"/>
    <property type="match status" value="2"/>
</dbReference>
<dbReference type="Proteomes" id="UP000676194">
    <property type="component" value="Chromosome"/>
</dbReference>
<dbReference type="PROSITE" id="PS01076">
    <property type="entry name" value="ACETATE_KINASE_2"/>
    <property type="match status" value="1"/>
</dbReference>
<dbReference type="KEGG" id="tsph:KIH39_14080"/>
<dbReference type="AlphaFoldDB" id="A0A8E6B2C9"/>
<proteinExistence type="inferred from homology"/>
<dbReference type="InterPro" id="IPR043129">
    <property type="entry name" value="ATPase_NBD"/>
</dbReference>
<comment type="similarity">
    <text evidence="1 6">Belongs to the acetokinase family.</text>
</comment>
<evidence type="ECO:0000256" key="6">
    <source>
        <dbReference type="RuleBase" id="RU003835"/>
    </source>
</evidence>
<keyword evidence="4 6" id="KW-0418">Kinase</keyword>
<keyword evidence="2 6" id="KW-0808">Transferase</keyword>
<organism evidence="7 8">
    <name type="scientific">Telmatocola sphagniphila</name>
    <dbReference type="NCBI Taxonomy" id="1123043"/>
    <lineage>
        <taxon>Bacteria</taxon>
        <taxon>Pseudomonadati</taxon>
        <taxon>Planctomycetota</taxon>
        <taxon>Planctomycetia</taxon>
        <taxon>Gemmatales</taxon>
        <taxon>Gemmataceae</taxon>
    </lineage>
</organism>
<sequence>MLQELHRLSPFETKHLPEEILLTEAFRQRFPDLPQMACFDTAFQHDMPRIAQIVPIPPIPRCYETKGVRRYGFHGLSYAYLMEEVARVTGAEESLGRIILAHLGSGASIAAVRYGNSIDTTLGFKPDSGLVKGMRTGDLDPGHRQFE</sequence>
<reference evidence="7" key="1">
    <citation type="submission" date="2021-05" db="EMBL/GenBank/DDBJ databases">
        <title>Complete genome sequence of the cellulolytic planctomycete Telmatocola sphagniphila SP2T and characterization of the first cellulase from planctomycetes.</title>
        <authorList>
            <person name="Rakitin A.L."/>
            <person name="Beletsky A.V."/>
            <person name="Naumoff D.G."/>
            <person name="Kulichevskaya I.S."/>
            <person name="Mardanov A.V."/>
            <person name="Ravin N.V."/>
            <person name="Dedysh S.N."/>
        </authorList>
    </citation>
    <scope>NUCLEOTIDE SEQUENCE</scope>
    <source>
        <strain evidence="7">SP2T</strain>
    </source>
</reference>
<protein>
    <submittedName>
        <fullName evidence="7">Acetate/propionate family kinase</fullName>
    </submittedName>
</protein>
<dbReference type="GO" id="GO:0005829">
    <property type="term" value="C:cytosol"/>
    <property type="evidence" value="ECO:0007669"/>
    <property type="project" value="TreeGrafter"/>
</dbReference>
<dbReference type="PANTHER" id="PTHR21060">
    <property type="entry name" value="ACETATE KINASE"/>
    <property type="match status" value="1"/>
</dbReference>
<gene>
    <name evidence="7" type="ORF">KIH39_14080</name>
</gene>
<dbReference type="Gene3D" id="3.30.420.40">
    <property type="match status" value="2"/>
</dbReference>
<dbReference type="Pfam" id="PF00871">
    <property type="entry name" value="Acetate_kinase"/>
    <property type="match status" value="1"/>
</dbReference>